<organism evidence="3 4">
    <name type="scientific">Limosilactobacillus coleohominis</name>
    <dbReference type="NCBI Taxonomy" id="181675"/>
    <lineage>
        <taxon>Bacteria</taxon>
        <taxon>Bacillati</taxon>
        <taxon>Bacillota</taxon>
        <taxon>Bacilli</taxon>
        <taxon>Lactobacillales</taxon>
        <taxon>Lactobacillaceae</taxon>
        <taxon>Limosilactobacillus</taxon>
    </lineage>
</organism>
<dbReference type="Gene3D" id="3.40.50.1220">
    <property type="entry name" value="TPP-binding domain"/>
    <property type="match status" value="1"/>
</dbReference>
<evidence type="ECO:0000313" key="3">
    <source>
        <dbReference type="EMBL" id="MBM6941016.1"/>
    </source>
</evidence>
<dbReference type="Proteomes" id="UP000785625">
    <property type="component" value="Unassembled WGS sequence"/>
</dbReference>
<dbReference type="RefSeq" id="WP_204785287.1">
    <property type="nucleotide sequence ID" value="NZ_JACJKU010000056.1"/>
</dbReference>
<dbReference type="InterPro" id="IPR009327">
    <property type="entry name" value="Cupin_DUF985"/>
</dbReference>
<proteinExistence type="predicted"/>
<sequence>MANSIKTAQKWLNDADAILITASNGFSISEGLNLFANDQKLVTVLGDLVEKYNLPSLLGALGYQYPNELDRWRVYAKIAEFYNYNYQPGELMDQLKQIVDGKPHFIWTSNIDHHFALAGFENYLEVEGNWQTGVCTTHPKEHSLVDLKDVLHEIYLKDQNGTLTEQDLPTCGDCGSPLALNIPGDLFKMDQTQVEGFANFVNKYQDQKILVLELGIGPQNRMIKEPSMQLVAGNAQSHYITINKGQLNIPNVIGERSIGFSSTISEAFDALITGTGDLQTQGPTKPAPKPTPEQQKQQDEMMKNFYPSYTVNRGYRPGELVMYTTIDPAHPSHLHMVQYGRAIMYTYGDPVTVHCFTQDGHYHSVKLGLNKRKNEVHGFYVEAGTFIAMETHKGGKTGFSQISITFPDNTSGELLIPKVDQLEKAYPGQKALIERLMIKQ</sequence>
<dbReference type="EMBL" id="JACJKU010000056">
    <property type="protein sequence ID" value="MBM6941016.1"/>
    <property type="molecule type" value="Genomic_DNA"/>
</dbReference>
<protein>
    <submittedName>
        <fullName evidence="3">Cupin domain-containing protein</fullName>
    </submittedName>
</protein>
<feature type="region of interest" description="Disordered" evidence="1">
    <location>
        <begin position="275"/>
        <end position="298"/>
    </location>
</feature>
<feature type="domain" description="DUF985" evidence="2">
    <location>
        <begin position="320"/>
        <end position="394"/>
    </location>
</feature>
<dbReference type="InterPro" id="IPR039935">
    <property type="entry name" value="YML079W-like"/>
</dbReference>
<reference evidence="3 4" key="1">
    <citation type="journal article" date="2021" name="Sci. Rep.">
        <title>The distribution of antibiotic resistance genes in chicken gut microbiota commensals.</title>
        <authorList>
            <person name="Juricova H."/>
            <person name="Matiasovicova J."/>
            <person name="Kubasova T."/>
            <person name="Cejkova D."/>
            <person name="Rychlik I."/>
        </authorList>
    </citation>
    <scope>NUCLEOTIDE SEQUENCE [LARGE SCALE GENOMIC DNA]</scope>
    <source>
        <strain evidence="3 4">An574</strain>
    </source>
</reference>
<dbReference type="Gene3D" id="2.60.120.10">
    <property type="entry name" value="Jelly Rolls"/>
    <property type="match status" value="1"/>
</dbReference>
<dbReference type="Pfam" id="PF06172">
    <property type="entry name" value="Cupin_5"/>
    <property type="match status" value="1"/>
</dbReference>
<accession>A0ABS2GYR7</accession>
<name>A0ABS2GYR7_9LACO</name>
<dbReference type="InterPro" id="IPR029035">
    <property type="entry name" value="DHS-like_NAD/FAD-binding_dom"/>
</dbReference>
<gene>
    <name evidence="3" type="ORF">H5975_05970</name>
</gene>
<dbReference type="PANTHER" id="PTHR33387:SF3">
    <property type="entry name" value="DUF985 DOMAIN-CONTAINING PROTEIN"/>
    <property type="match status" value="1"/>
</dbReference>
<dbReference type="InterPro" id="IPR011051">
    <property type="entry name" value="RmlC_Cupin_sf"/>
</dbReference>
<dbReference type="SUPFAM" id="SSF51182">
    <property type="entry name" value="RmlC-like cupins"/>
    <property type="match status" value="1"/>
</dbReference>
<evidence type="ECO:0000256" key="1">
    <source>
        <dbReference type="SAM" id="MobiDB-lite"/>
    </source>
</evidence>
<evidence type="ECO:0000259" key="2">
    <source>
        <dbReference type="Pfam" id="PF06172"/>
    </source>
</evidence>
<keyword evidence="4" id="KW-1185">Reference proteome</keyword>
<comment type="caution">
    <text evidence="3">The sequence shown here is derived from an EMBL/GenBank/DDBJ whole genome shotgun (WGS) entry which is preliminary data.</text>
</comment>
<dbReference type="SUPFAM" id="SSF52467">
    <property type="entry name" value="DHS-like NAD/FAD-binding domain"/>
    <property type="match status" value="1"/>
</dbReference>
<dbReference type="InterPro" id="IPR014710">
    <property type="entry name" value="RmlC-like_jellyroll"/>
</dbReference>
<dbReference type="PANTHER" id="PTHR33387">
    <property type="entry name" value="RMLC-LIKE JELLY ROLL FOLD PROTEIN"/>
    <property type="match status" value="1"/>
</dbReference>
<evidence type="ECO:0000313" key="4">
    <source>
        <dbReference type="Proteomes" id="UP000785625"/>
    </source>
</evidence>